<reference evidence="2 3" key="1">
    <citation type="submission" date="2019-04" db="EMBL/GenBank/DDBJ databases">
        <title>Natronomonas sp. F20-122 a newhaloarchaeon isolated from a saline saltern of Isla Bacuta, Huelva, Spain.</title>
        <authorList>
            <person name="Duran-Viseras A."/>
            <person name="Sanchez-Porro C."/>
            <person name="Ventosa A."/>
        </authorList>
    </citation>
    <scope>NUCLEOTIDE SEQUENCE [LARGE SCALE GENOMIC DNA]</scope>
    <source>
        <strain evidence="2 3">F20-122</strain>
    </source>
</reference>
<accession>A0A4V5ZP77</accession>
<evidence type="ECO:0000256" key="1">
    <source>
        <dbReference type="SAM" id="MobiDB-lite"/>
    </source>
</evidence>
<proteinExistence type="predicted"/>
<sequence>MTHPNSTNNKTTGSIDKSGTAVIDIPHGDALEVDVTYIDTTARKTIYYLTGRSDGIDFITTDREVVARSERAQTLLNEHTDSDTETSVDGRTDPQHAVMTDGGEE</sequence>
<keyword evidence="3" id="KW-1185">Reference proteome</keyword>
<evidence type="ECO:0000313" key="3">
    <source>
        <dbReference type="Proteomes" id="UP000308037"/>
    </source>
</evidence>
<evidence type="ECO:0000313" key="2">
    <source>
        <dbReference type="EMBL" id="TKR27953.1"/>
    </source>
</evidence>
<name>A0A4V5ZP77_9EURY</name>
<comment type="caution">
    <text evidence="2">The sequence shown here is derived from an EMBL/GenBank/DDBJ whole genome shotgun (WGS) entry which is preliminary data.</text>
</comment>
<feature type="compositionally biased region" description="Polar residues" evidence="1">
    <location>
        <begin position="1"/>
        <end position="17"/>
    </location>
</feature>
<dbReference type="Proteomes" id="UP000308037">
    <property type="component" value="Unassembled WGS sequence"/>
</dbReference>
<feature type="compositionally biased region" description="Basic and acidic residues" evidence="1">
    <location>
        <begin position="78"/>
        <end position="94"/>
    </location>
</feature>
<organism evidence="2 3">
    <name type="scientific">Natronomonas salsuginis</name>
    <dbReference type="NCBI Taxonomy" id="2217661"/>
    <lineage>
        <taxon>Archaea</taxon>
        <taxon>Methanobacteriati</taxon>
        <taxon>Methanobacteriota</taxon>
        <taxon>Stenosarchaea group</taxon>
        <taxon>Halobacteria</taxon>
        <taxon>Halobacteriales</taxon>
        <taxon>Natronomonadaceae</taxon>
        <taxon>Natronomonas</taxon>
    </lineage>
</organism>
<protein>
    <submittedName>
        <fullName evidence="2">Uncharacterized protein</fullName>
    </submittedName>
</protein>
<gene>
    <name evidence="2" type="ORF">DM868_02400</name>
</gene>
<feature type="region of interest" description="Disordered" evidence="1">
    <location>
        <begin position="1"/>
        <end position="20"/>
    </location>
</feature>
<dbReference type="RefSeq" id="WP_137275253.1">
    <property type="nucleotide sequence ID" value="NZ_QKNX01000001.1"/>
</dbReference>
<feature type="region of interest" description="Disordered" evidence="1">
    <location>
        <begin position="75"/>
        <end position="105"/>
    </location>
</feature>
<dbReference type="EMBL" id="QKNX01000001">
    <property type="protein sequence ID" value="TKR27953.1"/>
    <property type="molecule type" value="Genomic_DNA"/>
</dbReference>
<dbReference type="AlphaFoldDB" id="A0A4V5ZP77"/>